<dbReference type="InterPro" id="IPR005548">
    <property type="entry name" value="Cell_div_FtsQ/DivIB_C"/>
</dbReference>
<gene>
    <name evidence="11" type="ORF">E6G99_13015</name>
</gene>
<evidence type="ECO:0000256" key="3">
    <source>
        <dbReference type="ARBA" id="ARBA00022618"/>
    </source>
</evidence>
<dbReference type="GO" id="GO:0051301">
    <property type="term" value="P:cell division"/>
    <property type="evidence" value="ECO:0007669"/>
    <property type="project" value="UniProtKB-KW"/>
</dbReference>
<protein>
    <submittedName>
        <fullName evidence="11">FtsQ-type POTRA domain-containing protein</fullName>
    </submittedName>
</protein>
<dbReference type="PANTHER" id="PTHR37820">
    <property type="entry name" value="CELL DIVISION PROTEIN DIVIB"/>
    <property type="match status" value="1"/>
</dbReference>
<comment type="caution">
    <text evidence="11">The sequence shown here is derived from an EMBL/GenBank/DDBJ whole genome shotgun (WGS) entry which is preliminary data.</text>
</comment>
<evidence type="ECO:0000313" key="11">
    <source>
        <dbReference type="EMBL" id="TMJ00390.1"/>
    </source>
</evidence>
<evidence type="ECO:0000256" key="2">
    <source>
        <dbReference type="ARBA" id="ARBA00022475"/>
    </source>
</evidence>
<organism evidence="11 12">
    <name type="scientific">Candidatus Segetimicrobium genomatis</name>
    <dbReference type="NCBI Taxonomy" id="2569760"/>
    <lineage>
        <taxon>Bacteria</taxon>
        <taxon>Bacillati</taxon>
        <taxon>Candidatus Sysuimicrobiota</taxon>
        <taxon>Candidatus Sysuimicrobiia</taxon>
        <taxon>Candidatus Sysuimicrobiales</taxon>
        <taxon>Candidatus Segetimicrobiaceae</taxon>
        <taxon>Candidatus Segetimicrobium</taxon>
    </lineage>
</organism>
<keyword evidence="7" id="KW-0131">Cell cycle</keyword>
<dbReference type="Gene3D" id="3.10.20.310">
    <property type="entry name" value="membrane protein fhac"/>
    <property type="match status" value="1"/>
</dbReference>
<keyword evidence="4 9" id="KW-0812">Transmembrane</keyword>
<dbReference type="InterPro" id="IPR050487">
    <property type="entry name" value="FtsQ_DivIB"/>
</dbReference>
<evidence type="ECO:0000256" key="1">
    <source>
        <dbReference type="ARBA" id="ARBA00004370"/>
    </source>
</evidence>
<dbReference type="InterPro" id="IPR013685">
    <property type="entry name" value="POTRA_FtsQ_type"/>
</dbReference>
<feature type="transmembrane region" description="Helical" evidence="9">
    <location>
        <begin position="34"/>
        <end position="55"/>
    </location>
</feature>
<dbReference type="InterPro" id="IPR034746">
    <property type="entry name" value="POTRA"/>
</dbReference>
<evidence type="ECO:0000256" key="5">
    <source>
        <dbReference type="ARBA" id="ARBA00022989"/>
    </source>
</evidence>
<sequence>MTHTHVAAYPLSPPVRDRPQVAHPPAPGLQLLRFAAVMAMLLAAAAFLQSSFLTVSDIMITGTSRVSTDDILARSGLRVGQRLVTVDAAPVVEHLTQHPWVAAARLDVSPAGRVIIRIQERVPYAALPYRDGHLLLDQTGVALAVVHGTPPVPVVVADGPALRWVRIGDRIPSASLLDAMRVLAALPEGEVTRGLRLRVDRAGSVMLTTVDDVTVLLGAPPGLIGRIVSLPQVLSAIRRQGLGVRYVDLRFAGSVILKQGAPPSRGGVRH</sequence>
<accession>A0A537KXB4</accession>
<evidence type="ECO:0000313" key="12">
    <source>
        <dbReference type="Proteomes" id="UP000318661"/>
    </source>
</evidence>
<keyword evidence="5 9" id="KW-1133">Transmembrane helix</keyword>
<name>A0A537KXB4_9BACT</name>
<dbReference type="Pfam" id="PF03799">
    <property type="entry name" value="FtsQ_DivIB_C"/>
    <property type="match status" value="1"/>
</dbReference>
<proteinExistence type="predicted"/>
<evidence type="ECO:0000256" key="7">
    <source>
        <dbReference type="ARBA" id="ARBA00023306"/>
    </source>
</evidence>
<dbReference type="EMBL" id="VBAJ01000347">
    <property type="protein sequence ID" value="TMJ00390.1"/>
    <property type="molecule type" value="Genomic_DNA"/>
</dbReference>
<comment type="subcellular location">
    <subcellularLocation>
        <location evidence="1">Membrane</location>
    </subcellularLocation>
</comment>
<dbReference type="Proteomes" id="UP000318661">
    <property type="component" value="Unassembled WGS sequence"/>
</dbReference>
<evidence type="ECO:0000259" key="10">
    <source>
        <dbReference type="PROSITE" id="PS51779"/>
    </source>
</evidence>
<dbReference type="AlphaFoldDB" id="A0A537KXB4"/>
<reference evidence="11 12" key="1">
    <citation type="journal article" date="2019" name="Nat. Microbiol.">
        <title>Mediterranean grassland soil C-N compound turnover is dependent on rainfall and depth, and is mediated by genomically divergent microorganisms.</title>
        <authorList>
            <person name="Diamond S."/>
            <person name="Andeer P.F."/>
            <person name="Li Z."/>
            <person name="Crits-Christoph A."/>
            <person name="Burstein D."/>
            <person name="Anantharaman K."/>
            <person name="Lane K.R."/>
            <person name="Thomas B.C."/>
            <person name="Pan C."/>
            <person name="Northen T.R."/>
            <person name="Banfield J.F."/>
        </authorList>
    </citation>
    <scope>NUCLEOTIDE SEQUENCE [LARGE SCALE GENOMIC DNA]</scope>
    <source>
        <strain evidence="11">NP_2</strain>
    </source>
</reference>
<feature type="region of interest" description="Disordered" evidence="8">
    <location>
        <begin position="1"/>
        <end position="22"/>
    </location>
</feature>
<dbReference type="PROSITE" id="PS51779">
    <property type="entry name" value="POTRA"/>
    <property type="match status" value="1"/>
</dbReference>
<evidence type="ECO:0000256" key="4">
    <source>
        <dbReference type="ARBA" id="ARBA00022692"/>
    </source>
</evidence>
<feature type="domain" description="POTRA" evidence="10">
    <location>
        <begin position="53"/>
        <end position="121"/>
    </location>
</feature>
<dbReference type="Pfam" id="PF08478">
    <property type="entry name" value="POTRA_1"/>
    <property type="match status" value="1"/>
</dbReference>
<dbReference type="PANTHER" id="PTHR37820:SF1">
    <property type="entry name" value="CELL DIVISION PROTEIN FTSQ"/>
    <property type="match status" value="1"/>
</dbReference>
<keyword evidence="3" id="KW-0132">Cell division</keyword>
<evidence type="ECO:0000256" key="9">
    <source>
        <dbReference type="SAM" id="Phobius"/>
    </source>
</evidence>
<evidence type="ECO:0000256" key="6">
    <source>
        <dbReference type="ARBA" id="ARBA00023136"/>
    </source>
</evidence>
<evidence type="ECO:0000256" key="8">
    <source>
        <dbReference type="SAM" id="MobiDB-lite"/>
    </source>
</evidence>
<dbReference type="GO" id="GO:0005886">
    <property type="term" value="C:plasma membrane"/>
    <property type="evidence" value="ECO:0007669"/>
    <property type="project" value="TreeGrafter"/>
</dbReference>
<keyword evidence="6 9" id="KW-0472">Membrane</keyword>
<keyword evidence="2" id="KW-1003">Cell membrane</keyword>